<dbReference type="Pfam" id="PF11986">
    <property type="entry name" value="PB1-F2"/>
    <property type="match status" value="1"/>
</dbReference>
<organism evidence="3 4">
    <name type="scientific">Influenza A virus</name>
    <name type="common">A/chicken/Bangladesh/18857/2013(H9N2)</name>
    <dbReference type="NCBI Taxonomy" id="1482004"/>
    <lineage>
        <taxon>Viruses</taxon>
        <taxon>Riboviria</taxon>
        <taxon>Orthornavirae</taxon>
        <taxon>Negarnaviricota</taxon>
        <taxon>Polyploviricotina</taxon>
        <taxon>Insthoviricetes</taxon>
        <taxon>Articulavirales</taxon>
        <taxon>Orthomyxoviridae</taxon>
        <taxon>Alphainfluenzavirus</taxon>
        <taxon>Alphainfluenzavirus influenzae</taxon>
        <taxon>Influenza A virus</taxon>
    </lineage>
</organism>
<accession>A0A023PTV8</accession>
<dbReference type="InterPro" id="IPR021045">
    <property type="entry name" value="Flu_proapoptotic_PB1-F2"/>
</dbReference>
<dbReference type="EMBL" id="KJ643806">
    <property type="protein sequence ID" value="AHX37951.1"/>
    <property type="molecule type" value="Viral_cRNA"/>
</dbReference>
<reference evidence="3 4" key="1">
    <citation type="submission" date="2014-03" db="EMBL/GenBank/DDBJ databases">
        <title>SJCEIRS H9N2 Sequencing project.</title>
        <authorList>
            <person name="Shanmuganatham K."/>
            <person name="Feeroz M."/>
            <person name="Jones Engel L."/>
            <person name="Walker D."/>
            <person name="McClenaghan L."/>
            <person name="Alam R.S."/>
            <person name="Hasan K."/>
            <person name="McKenzie P."/>
            <person name="Webby R.J."/>
            <person name="Webster R.G."/>
        </authorList>
    </citation>
    <scope>NUCLEOTIDE SEQUENCE [LARGE SCALE GENOMIC DNA]</scope>
    <source>
        <strain evidence="3">A/chicken/Bangladesh/18857/2013</strain>
    </source>
</reference>
<evidence type="ECO:0000256" key="2">
    <source>
        <dbReference type="ARBA" id="ARBA00023200"/>
    </source>
</evidence>
<protein>
    <submittedName>
        <fullName evidence="3">Putative PB1-F2 protein</fullName>
    </submittedName>
</protein>
<sequence>MGHYLRIMNQVDMHKQIVCWKRWLSLKNPTQGSLKTHVSKLWKLSSKQEWTN</sequence>
<gene>
    <name evidence="3" type="primary">PB1-F2</name>
</gene>
<dbReference type="Proteomes" id="UP000106791">
    <property type="component" value="Genome"/>
</dbReference>
<evidence type="ECO:0000256" key="1">
    <source>
        <dbReference type="ARBA" id="ARBA00022562"/>
    </source>
</evidence>
<keyword evidence="1" id="KW-1048">Host nucleus</keyword>
<proteinExistence type="predicted"/>
<name>A0A023PTV8_9INFA</name>
<evidence type="ECO:0000313" key="4">
    <source>
        <dbReference type="Proteomes" id="UP000106791"/>
    </source>
</evidence>
<keyword evidence="2" id="KW-1035">Host cytoplasm</keyword>
<evidence type="ECO:0000313" key="3">
    <source>
        <dbReference type="EMBL" id="AHX37951.1"/>
    </source>
</evidence>